<dbReference type="Proteomes" id="UP000629468">
    <property type="component" value="Unassembled WGS sequence"/>
</dbReference>
<comment type="caution">
    <text evidence="1">The sequence shown here is derived from an EMBL/GenBank/DDBJ whole genome shotgun (WGS) entry which is preliminary data.</text>
</comment>
<proteinExistence type="predicted"/>
<organism evidence="1 2">
    <name type="scientific">Agaricus bisporus var. burnettii</name>
    <dbReference type="NCBI Taxonomy" id="192524"/>
    <lineage>
        <taxon>Eukaryota</taxon>
        <taxon>Fungi</taxon>
        <taxon>Dikarya</taxon>
        <taxon>Basidiomycota</taxon>
        <taxon>Agaricomycotina</taxon>
        <taxon>Agaricomycetes</taxon>
        <taxon>Agaricomycetidae</taxon>
        <taxon>Agaricales</taxon>
        <taxon>Agaricineae</taxon>
        <taxon>Agaricaceae</taxon>
        <taxon>Agaricus</taxon>
    </lineage>
</organism>
<protein>
    <submittedName>
        <fullName evidence="1">Uncharacterized protein</fullName>
    </submittedName>
</protein>
<evidence type="ECO:0000313" key="1">
    <source>
        <dbReference type="EMBL" id="KAF7783169.1"/>
    </source>
</evidence>
<accession>A0A8H7F9E3</accession>
<gene>
    <name evidence="1" type="ORF">Agabi119p4_2545</name>
</gene>
<dbReference type="EMBL" id="JABXXO010000003">
    <property type="protein sequence ID" value="KAF7783169.1"/>
    <property type="molecule type" value="Genomic_DNA"/>
</dbReference>
<reference evidence="1 2" key="1">
    <citation type="journal article" name="Sci. Rep.">
        <title>Telomere-to-telomere assembled and centromere annotated genomes of the two main subspecies of the button mushroom Agaricus bisporus reveal especially polymorphic chromosome ends.</title>
        <authorList>
            <person name="Sonnenberg A.S.M."/>
            <person name="Sedaghat-Telgerd N."/>
            <person name="Lavrijssen B."/>
            <person name="Ohm R.A."/>
            <person name="Hendrickx P.M."/>
            <person name="Scholtmeijer K."/>
            <person name="Baars J.J.P."/>
            <person name="van Peer A."/>
        </authorList>
    </citation>
    <scope>NUCLEOTIDE SEQUENCE [LARGE SCALE GENOMIC DNA]</scope>
    <source>
        <strain evidence="1 2">H119_p4</strain>
    </source>
</reference>
<dbReference type="AlphaFoldDB" id="A0A8H7F9E3"/>
<evidence type="ECO:0000313" key="2">
    <source>
        <dbReference type="Proteomes" id="UP000629468"/>
    </source>
</evidence>
<sequence length="124" mass="14200">MLPGRPRSAISDLFVIYPPQNLTMSTTKCLKPTCPSDEWSNPRSNAEFLLLNLDDTFFYDGCARVEMWVMKLRCYIGWLGRNLDINVSTVDATAAIYLERVLARTSPPLGLGHYHYAIRRQIFL</sequence>
<name>A0A8H7F9E3_AGABI</name>